<dbReference type="InterPro" id="IPR013320">
    <property type="entry name" value="ConA-like_dom_sf"/>
</dbReference>
<evidence type="ECO:0000256" key="2">
    <source>
        <dbReference type="ARBA" id="ARBA00022729"/>
    </source>
</evidence>
<evidence type="ECO:0000259" key="5">
    <source>
        <dbReference type="PROSITE" id="PS51762"/>
    </source>
</evidence>
<organism evidence="6 7">
    <name type="scientific">Hymenobacter aranciens</name>
    <dbReference type="NCBI Taxonomy" id="3063996"/>
    <lineage>
        <taxon>Bacteria</taxon>
        <taxon>Pseudomonadati</taxon>
        <taxon>Bacteroidota</taxon>
        <taxon>Cytophagia</taxon>
        <taxon>Cytophagales</taxon>
        <taxon>Hymenobacteraceae</taxon>
        <taxon>Hymenobacter</taxon>
    </lineage>
</organism>
<dbReference type="InterPro" id="IPR050546">
    <property type="entry name" value="Glycosyl_Hydrlase_16"/>
</dbReference>
<dbReference type="Proteomes" id="UP001176429">
    <property type="component" value="Unassembled WGS sequence"/>
</dbReference>
<accession>A0ABT9BGF4</accession>
<dbReference type="Gene3D" id="2.60.120.200">
    <property type="match status" value="1"/>
</dbReference>
<dbReference type="PANTHER" id="PTHR10963">
    <property type="entry name" value="GLYCOSYL HYDROLASE-RELATED"/>
    <property type="match status" value="1"/>
</dbReference>
<dbReference type="Pfam" id="PF03422">
    <property type="entry name" value="CBM_6"/>
    <property type="match status" value="1"/>
</dbReference>
<reference evidence="6" key="1">
    <citation type="submission" date="2023-07" db="EMBL/GenBank/DDBJ databases">
        <authorList>
            <person name="Kim M.K."/>
        </authorList>
    </citation>
    <scope>NUCLEOTIDE SEQUENCE</scope>
    <source>
        <strain evidence="6">ASUV-10-1</strain>
    </source>
</reference>
<dbReference type="Gene3D" id="2.60.120.260">
    <property type="entry name" value="Galactose-binding domain-like"/>
    <property type="match status" value="1"/>
</dbReference>
<dbReference type="InterPro" id="IPR005084">
    <property type="entry name" value="CBM6"/>
</dbReference>
<feature type="compositionally biased region" description="Low complexity" evidence="3">
    <location>
        <begin position="1"/>
        <end position="24"/>
    </location>
</feature>
<comment type="caution">
    <text evidence="6">The sequence shown here is derived from an EMBL/GenBank/DDBJ whole genome shotgun (WGS) entry which is preliminary data.</text>
</comment>
<dbReference type="SUPFAM" id="SSF49899">
    <property type="entry name" value="Concanavalin A-like lectins/glucanases"/>
    <property type="match status" value="1"/>
</dbReference>
<dbReference type="CDD" id="cd08023">
    <property type="entry name" value="GH16_laminarinase_like"/>
    <property type="match status" value="1"/>
</dbReference>
<protein>
    <submittedName>
        <fullName evidence="6">Family 16 glycosylhydrolase</fullName>
    </submittedName>
</protein>
<dbReference type="RefSeq" id="WP_305006930.1">
    <property type="nucleotide sequence ID" value="NZ_JAUQSY010000007.1"/>
</dbReference>
<dbReference type="Pfam" id="PF00722">
    <property type="entry name" value="Glyco_hydro_16"/>
    <property type="match status" value="1"/>
</dbReference>
<feature type="domain" description="GH16" evidence="5">
    <location>
        <begin position="56"/>
        <end position="290"/>
    </location>
</feature>
<dbReference type="PROSITE" id="PS51762">
    <property type="entry name" value="GH16_2"/>
    <property type="match status" value="1"/>
</dbReference>
<dbReference type="SMART" id="SM00606">
    <property type="entry name" value="CBD_IV"/>
    <property type="match status" value="1"/>
</dbReference>
<evidence type="ECO:0000256" key="1">
    <source>
        <dbReference type="ARBA" id="ARBA00006865"/>
    </source>
</evidence>
<evidence type="ECO:0000256" key="3">
    <source>
        <dbReference type="SAM" id="MobiDB-lite"/>
    </source>
</evidence>
<dbReference type="SUPFAM" id="SSF49785">
    <property type="entry name" value="Galactose-binding domain-like"/>
    <property type="match status" value="1"/>
</dbReference>
<dbReference type="InterPro" id="IPR008979">
    <property type="entry name" value="Galactose-bd-like_sf"/>
</dbReference>
<feature type="region of interest" description="Disordered" evidence="3">
    <location>
        <begin position="1"/>
        <end position="32"/>
    </location>
</feature>
<dbReference type="CDD" id="cd04080">
    <property type="entry name" value="CBM6_cellulase-like"/>
    <property type="match status" value="1"/>
</dbReference>
<feature type="domain" description="CBM6" evidence="4">
    <location>
        <begin position="296"/>
        <end position="416"/>
    </location>
</feature>
<evidence type="ECO:0000259" key="4">
    <source>
        <dbReference type="PROSITE" id="PS51175"/>
    </source>
</evidence>
<comment type="similarity">
    <text evidence="1">Belongs to the glycosyl hydrolase 16 family.</text>
</comment>
<dbReference type="PROSITE" id="PS51175">
    <property type="entry name" value="CBM6"/>
    <property type="match status" value="1"/>
</dbReference>
<dbReference type="InterPro" id="IPR006584">
    <property type="entry name" value="Cellulose-bd_IV"/>
</dbReference>
<dbReference type="InterPro" id="IPR026444">
    <property type="entry name" value="Secre_tail"/>
</dbReference>
<sequence length="522" mass="56586">MFPRQPALSPRAPAPASHCRASCSRSHHNSHQTPSIMKKILTSLLSAAALMLGYTQHTQAQTYQLVWADEFNGSIGNGWQFETGGGGWGNNEKQYYQQANASVNSTDLMITARKQSVGGLPYTSARMKTQGLRQFTYGKIEARIKNPLGQGLWPAFWMLGANIGQVGWPACGEIDIMEQVNTDSRTYGTVHWDSNGHAEYGGNTTMSANAYHVYTVEWDASTIRWFVDGVQYHIISIANNAGGTEEFHRPFFLLLNLAVAGNWPGQVVDESKLPATMFVDYVRVYQKTSTPPPFSVTLQAESANVNNGMVVENCSEGGQDMGYIDPGDYLVWNNINFPTSGSYNIEYRVASGANGGTISSDLNAGSIQFGNSGIPATGGWQNWTTVTKTVNINAGTYNFGIYAQTGGYNLNYVRITRNASARAANTTSPELAASSAGLSEAPASRPARTVEIYPNPVADRLSLNADGDLRGSQYRILNSYGKVLASGPLTGEALNTAALPTGIYSLQVVTKDNQTITRRFVK</sequence>
<evidence type="ECO:0000313" key="6">
    <source>
        <dbReference type="EMBL" id="MDO7875593.1"/>
    </source>
</evidence>
<evidence type="ECO:0000313" key="7">
    <source>
        <dbReference type="Proteomes" id="UP001176429"/>
    </source>
</evidence>
<dbReference type="NCBIfam" id="TIGR04183">
    <property type="entry name" value="Por_Secre_tail"/>
    <property type="match status" value="1"/>
</dbReference>
<dbReference type="PANTHER" id="PTHR10963:SF55">
    <property type="entry name" value="GLYCOSIDE HYDROLASE FAMILY 16 PROTEIN"/>
    <property type="match status" value="1"/>
</dbReference>
<keyword evidence="2" id="KW-0732">Signal</keyword>
<dbReference type="Pfam" id="PF18962">
    <property type="entry name" value="Por_Secre_tail"/>
    <property type="match status" value="1"/>
</dbReference>
<dbReference type="InterPro" id="IPR000757">
    <property type="entry name" value="Beta-glucanase-like"/>
</dbReference>
<name>A0ABT9BGF4_9BACT</name>
<proteinExistence type="inferred from homology"/>
<dbReference type="EMBL" id="JAUQSY010000007">
    <property type="protein sequence ID" value="MDO7875593.1"/>
    <property type="molecule type" value="Genomic_DNA"/>
</dbReference>
<keyword evidence="7" id="KW-1185">Reference proteome</keyword>
<gene>
    <name evidence="6" type="ORF">Q5H93_12690</name>
</gene>